<dbReference type="InterPro" id="IPR011009">
    <property type="entry name" value="Kinase-like_dom_sf"/>
</dbReference>
<evidence type="ECO:0008006" key="3">
    <source>
        <dbReference type="Google" id="ProtNLM"/>
    </source>
</evidence>
<organism evidence="1 2">
    <name type="scientific">Gottfriedia endophytica</name>
    <dbReference type="NCBI Taxonomy" id="2820819"/>
    <lineage>
        <taxon>Bacteria</taxon>
        <taxon>Bacillati</taxon>
        <taxon>Bacillota</taxon>
        <taxon>Bacilli</taxon>
        <taxon>Bacillales</taxon>
        <taxon>Bacillaceae</taxon>
        <taxon>Gottfriedia</taxon>
    </lineage>
</organism>
<dbReference type="Proteomes" id="UP000682134">
    <property type="component" value="Unassembled WGS sequence"/>
</dbReference>
<sequence length="281" mass="32304">MRGNIQEIIQILHNKKLINREYDNFKQFNGTTDSVIGVLLNNEGEPSVIVKTDDSQYINLVENFMNEYQSISLFPKFVYADSDKGFLVYDFQNGSGDFKRENKKKIINQLATKVLSQLKPVSDISQWGNLDTPFSSWFDFQEERITYSRNTIGDILSEKEFKMVMEIVNRLCTTQNYKPYLLHGDCGFHNFLFNESSDLVGVIDPIPTIGPVIHELSFAFCSSPELLNMETIVEAAKILDCAQSLKEEVIVNLYCRIGTCIKHHPADLPMYLEAWKEWKSV</sequence>
<dbReference type="RefSeq" id="WP_209404592.1">
    <property type="nucleotide sequence ID" value="NZ_JAGIYQ010000005.1"/>
</dbReference>
<dbReference type="Gene3D" id="3.90.1200.10">
    <property type="match status" value="1"/>
</dbReference>
<dbReference type="SUPFAM" id="SSF56112">
    <property type="entry name" value="Protein kinase-like (PK-like)"/>
    <property type="match status" value="1"/>
</dbReference>
<evidence type="ECO:0000313" key="1">
    <source>
        <dbReference type="EMBL" id="MBP0725236.1"/>
    </source>
</evidence>
<protein>
    <recommendedName>
        <fullName evidence="3">Aminoglycoside phosphotransferase domain-containing protein</fullName>
    </recommendedName>
</protein>
<comment type="caution">
    <text evidence="1">The sequence shown here is derived from an EMBL/GenBank/DDBJ whole genome shotgun (WGS) entry which is preliminary data.</text>
</comment>
<evidence type="ECO:0000313" key="2">
    <source>
        <dbReference type="Proteomes" id="UP000682134"/>
    </source>
</evidence>
<reference evidence="1" key="1">
    <citation type="submission" date="2021-04" db="EMBL/GenBank/DDBJ databases">
        <title>Genome seq and assembly of Bacillus sp.</title>
        <authorList>
            <person name="Chhetri G."/>
        </authorList>
    </citation>
    <scope>NUCLEOTIDE SEQUENCE</scope>
    <source>
        <strain evidence="1">RG28</strain>
    </source>
</reference>
<proteinExistence type="predicted"/>
<gene>
    <name evidence="1" type="ORF">J5Y03_08545</name>
</gene>
<dbReference type="EMBL" id="JAGIYQ010000005">
    <property type="protein sequence ID" value="MBP0725236.1"/>
    <property type="molecule type" value="Genomic_DNA"/>
</dbReference>
<accession>A0A940SJ93</accession>
<keyword evidence="2" id="KW-1185">Reference proteome</keyword>
<name>A0A940SJ93_9BACI</name>
<dbReference type="AlphaFoldDB" id="A0A940SJ93"/>